<dbReference type="PROSITE" id="PS50011">
    <property type="entry name" value="PROTEIN_KINASE_DOM"/>
    <property type="match status" value="1"/>
</dbReference>
<protein>
    <recommendedName>
        <fullName evidence="6">Protein kinase domain-containing protein</fullName>
    </recommendedName>
</protein>
<evidence type="ECO:0000313" key="7">
    <source>
        <dbReference type="Ensembl" id="ENSLCAP00010035153.1"/>
    </source>
</evidence>
<dbReference type="Gene3D" id="1.10.510.10">
    <property type="entry name" value="Transferase(Phosphotransferase) domain 1"/>
    <property type="match status" value="1"/>
</dbReference>
<dbReference type="GO" id="GO:0005737">
    <property type="term" value="C:cytoplasm"/>
    <property type="evidence" value="ECO:0007669"/>
    <property type="project" value="TreeGrafter"/>
</dbReference>
<keyword evidence="8" id="KW-1185">Reference proteome</keyword>
<keyword evidence="1" id="KW-0723">Serine/threonine-protein kinase</keyword>
<dbReference type="InParanoid" id="A0A4W6EAR8"/>
<evidence type="ECO:0000256" key="3">
    <source>
        <dbReference type="ARBA" id="ARBA00022741"/>
    </source>
</evidence>
<reference evidence="7" key="3">
    <citation type="submission" date="2025-09" db="UniProtKB">
        <authorList>
            <consortium name="Ensembl"/>
        </authorList>
    </citation>
    <scope>IDENTIFICATION</scope>
</reference>
<dbReference type="SUPFAM" id="SSF56112">
    <property type="entry name" value="Protein kinase-like (PK-like)"/>
    <property type="match status" value="1"/>
</dbReference>
<dbReference type="AlphaFoldDB" id="A0A4W6EAR8"/>
<evidence type="ECO:0000313" key="8">
    <source>
        <dbReference type="Proteomes" id="UP000314980"/>
    </source>
</evidence>
<dbReference type="InterPro" id="IPR011009">
    <property type="entry name" value="Kinase-like_dom_sf"/>
</dbReference>
<accession>A0A4W6EAR8</accession>
<reference evidence="7" key="2">
    <citation type="submission" date="2025-08" db="UniProtKB">
        <authorList>
            <consortium name="Ensembl"/>
        </authorList>
    </citation>
    <scope>IDENTIFICATION</scope>
</reference>
<keyword evidence="2" id="KW-0808">Transferase</keyword>
<dbReference type="InterPro" id="IPR000719">
    <property type="entry name" value="Prot_kinase_dom"/>
</dbReference>
<organism evidence="7 8">
    <name type="scientific">Lates calcarifer</name>
    <name type="common">Barramundi</name>
    <name type="synonym">Holocentrus calcarifer</name>
    <dbReference type="NCBI Taxonomy" id="8187"/>
    <lineage>
        <taxon>Eukaryota</taxon>
        <taxon>Metazoa</taxon>
        <taxon>Chordata</taxon>
        <taxon>Craniata</taxon>
        <taxon>Vertebrata</taxon>
        <taxon>Euteleostomi</taxon>
        <taxon>Actinopterygii</taxon>
        <taxon>Neopterygii</taxon>
        <taxon>Teleostei</taxon>
        <taxon>Neoteleostei</taxon>
        <taxon>Acanthomorphata</taxon>
        <taxon>Carangaria</taxon>
        <taxon>Carangaria incertae sedis</taxon>
        <taxon>Centropomidae</taxon>
        <taxon>Lates</taxon>
    </lineage>
</organism>
<dbReference type="PANTHER" id="PTHR24058:SF17">
    <property type="entry name" value="HOMEODOMAIN INTERACTING PROTEIN KINASE, ISOFORM D"/>
    <property type="match status" value="1"/>
</dbReference>
<dbReference type="Proteomes" id="UP000314980">
    <property type="component" value="Unassembled WGS sequence"/>
</dbReference>
<dbReference type="InterPro" id="IPR050494">
    <property type="entry name" value="Ser_Thr_dual-spec_kinase"/>
</dbReference>
<dbReference type="GO" id="GO:0005524">
    <property type="term" value="F:ATP binding"/>
    <property type="evidence" value="ECO:0007669"/>
    <property type="project" value="UniProtKB-KW"/>
</dbReference>
<dbReference type="GO" id="GO:0004674">
    <property type="term" value="F:protein serine/threonine kinase activity"/>
    <property type="evidence" value="ECO:0007669"/>
    <property type="project" value="UniProtKB-KW"/>
</dbReference>
<keyword evidence="3" id="KW-0547">Nucleotide-binding</keyword>
<dbReference type="STRING" id="8187.ENSLCAP00010035153"/>
<sequence>MHTKNTVIKGKSAEYTVSMLAWPHPLKIKLIVFGSACDASKAAQGSFVQPRWYRAPETIMGLPFNEAIDMWSLGCIVAELFLGFPLYPGKYEYEIIWHIIQTQGPLPEYFLSAGLHTSHFYKKTWPNLWELITPYECRCIPLNSLDDLKELQQKPVSLMSVANFMAEKDHLELVKQMLPLRPTQRRTLRQVLQHTFFTMVHLKDF</sequence>
<evidence type="ECO:0000259" key="6">
    <source>
        <dbReference type="PROSITE" id="PS50011"/>
    </source>
</evidence>
<keyword evidence="4" id="KW-0418">Kinase</keyword>
<dbReference type="Ensembl" id="ENSLCAT00010035972.1">
    <property type="protein sequence ID" value="ENSLCAP00010035153.1"/>
    <property type="gene ID" value="ENSLCAG00010016479.1"/>
</dbReference>
<feature type="domain" description="Protein kinase" evidence="6">
    <location>
        <begin position="1"/>
        <end position="197"/>
    </location>
</feature>
<dbReference type="PANTHER" id="PTHR24058">
    <property type="entry name" value="DUAL SPECIFICITY PROTEIN KINASE"/>
    <property type="match status" value="1"/>
</dbReference>
<dbReference type="GO" id="GO:0004713">
    <property type="term" value="F:protein tyrosine kinase activity"/>
    <property type="evidence" value="ECO:0007669"/>
    <property type="project" value="TreeGrafter"/>
</dbReference>
<reference evidence="8" key="1">
    <citation type="submission" date="2015-09" db="EMBL/GenBank/DDBJ databases">
        <authorList>
            <person name="Sai Rama Sridatta P."/>
        </authorList>
    </citation>
    <scope>NUCLEOTIDE SEQUENCE [LARGE SCALE GENOMIC DNA]</scope>
</reference>
<evidence type="ECO:0000256" key="5">
    <source>
        <dbReference type="ARBA" id="ARBA00022840"/>
    </source>
</evidence>
<name>A0A4W6EAR8_LATCA</name>
<dbReference type="SMART" id="SM00220">
    <property type="entry name" value="S_TKc"/>
    <property type="match status" value="1"/>
</dbReference>
<keyword evidence="5" id="KW-0067">ATP-binding</keyword>
<dbReference type="GO" id="GO:0005634">
    <property type="term" value="C:nucleus"/>
    <property type="evidence" value="ECO:0007669"/>
    <property type="project" value="TreeGrafter"/>
</dbReference>
<dbReference type="Pfam" id="PF00069">
    <property type="entry name" value="Pkinase"/>
    <property type="match status" value="1"/>
</dbReference>
<evidence type="ECO:0000256" key="1">
    <source>
        <dbReference type="ARBA" id="ARBA00022527"/>
    </source>
</evidence>
<evidence type="ECO:0000256" key="2">
    <source>
        <dbReference type="ARBA" id="ARBA00022679"/>
    </source>
</evidence>
<dbReference type="GeneTree" id="ENSGT00940000155356"/>
<evidence type="ECO:0000256" key="4">
    <source>
        <dbReference type="ARBA" id="ARBA00022777"/>
    </source>
</evidence>
<proteinExistence type="predicted"/>